<evidence type="ECO:0000313" key="2">
    <source>
        <dbReference type="Proteomes" id="UP001497700"/>
    </source>
</evidence>
<protein>
    <submittedName>
        <fullName evidence="1">Uncharacterized protein</fullName>
    </submittedName>
</protein>
<gene>
    <name evidence="1" type="ORF">F4820DRAFT_440440</name>
</gene>
<comment type="caution">
    <text evidence="1">The sequence shown here is derived from an EMBL/GenBank/DDBJ whole genome shotgun (WGS) entry which is preliminary data.</text>
</comment>
<organism evidence="1 2">
    <name type="scientific">Hypoxylon rubiginosum</name>
    <dbReference type="NCBI Taxonomy" id="110542"/>
    <lineage>
        <taxon>Eukaryota</taxon>
        <taxon>Fungi</taxon>
        <taxon>Dikarya</taxon>
        <taxon>Ascomycota</taxon>
        <taxon>Pezizomycotina</taxon>
        <taxon>Sordariomycetes</taxon>
        <taxon>Xylariomycetidae</taxon>
        <taxon>Xylariales</taxon>
        <taxon>Hypoxylaceae</taxon>
        <taxon>Hypoxylon</taxon>
    </lineage>
</organism>
<accession>A0ACB9YJD4</accession>
<proteinExistence type="predicted"/>
<dbReference type="Proteomes" id="UP001497700">
    <property type="component" value="Unassembled WGS sequence"/>
</dbReference>
<sequence length="390" mass="43871">MATHDDPSHTLRPYEKVLRKIEFTPLPTGEELETLLRVINIYHPGYPNLPPLLSLHGSDGGGVHYSVAYYACCIIAGNVWDDDEGRNGDTNVPYLSTSRDGPPIAVPSDDILREKEYYFYVSKDQGDRYPVVPSFDYWVFPDKMPKPWRSLKASRDNETPDPSDEERYSPGGSAHMDSCRVTKSELAVDYARLVPLSARSWFDRNRMRGYATYISCPDAQNSTCNVNPLKADMHHMFDASSLVLVPKPNPQAPGEHAMTVHVLRRAYVSDLGILDMTIRYHNLVCEPLKDAPIEYHFARFAWSLFTDTVLQLFNEEHDVSFGLLLDRDFETPGVRPNASGRSAVDRSGGFPKPRPRIPPPGQIEAEGYDSHTMLNGETFCLCGAGEKEEL</sequence>
<keyword evidence="2" id="KW-1185">Reference proteome</keyword>
<evidence type="ECO:0000313" key="1">
    <source>
        <dbReference type="EMBL" id="KAI4859226.1"/>
    </source>
</evidence>
<dbReference type="EMBL" id="MU393648">
    <property type="protein sequence ID" value="KAI4859226.1"/>
    <property type="molecule type" value="Genomic_DNA"/>
</dbReference>
<reference evidence="1 2" key="1">
    <citation type="journal article" date="2022" name="New Phytol.">
        <title>Ecological generalism drives hyperdiversity of secondary metabolite gene clusters in xylarialean endophytes.</title>
        <authorList>
            <person name="Franco M.E.E."/>
            <person name="Wisecaver J.H."/>
            <person name="Arnold A.E."/>
            <person name="Ju Y.M."/>
            <person name="Slot J.C."/>
            <person name="Ahrendt S."/>
            <person name="Moore L.P."/>
            <person name="Eastman K.E."/>
            <person name="Scott K."/>
            <person name="Konkel Z."/>
            <person name="Mondo S.J."/>
            <person name="Kuo A."/>
            <person name="Hayes R.D."/>
            <person name="Haridas S."/>
            <person name="Andreopoulos B."/>
            <person name="Riley R."/>
            <person name="LaButti K."/>
            <person name="Pangilinan J."/>
            <person name="Lipzen A."/>
            <person name="Amirebrahimi M."/>
            <person name="Yan J."/>
            <person name="Adam C."/>
            <person name="Keymanesh K."/>
            <person name="Ng V."/>
            <person name="Louie K."/>
            <person name="Northen T."/>
            <person name="Drula E."/>
            <person name="Henrissat B."/>
            <person name="Hsieh H.M."/>
            <person name="Youens-Clark K."/>
            <person name="Lutzoni F."/>
            <person name="Miadlikowska J."/>
            <person name="Eastwood D.C."/>
            <person name="Hamelin R.C."/>
            <person name="Grigoriev I.V."/>
            <person name="U'Ren J.M."/>
        </authorList>
    </citation>
    <scope>NUCLEOTIDE SEQUENCE [LARGE SCALE GENOMIC DNA]</scope>
    <source>
        <strain evidence="1 2">CBS 119005</strain>
    </source>
</reference>
<name>A0ACB9YJD4_9PEZI</name>